<gene>
    <name evidence="2" type="ORF">WR25_12838</name>
</gene>
<proteinExistence type="predicted"/>
<dbReference type="EMBL" id="LIAE01010546">
    <property type="protein sequence ID" value="PAV58993.1"/>
    <property type="molecule type" value="Genomic_DNA"/>
</dbReference>
<evidence type="ECO:0000256" key="1">
    <source>
        <dbReference type="SAM" id="MobiDB-lite"/>
    </source>
</evidence>
<sequence length="80" mass="8565">MLQMVPMPVAEIESTPGPKYSTIAPVPPFTNDILSGGPAGEVAGEFDSNDFRALQLPRNVRHHIHCVRTSHADAQATEAA</sequence>
<evidence type="ECO:0000313" key="2">
    <source>
        <dbReference type="EMBL" id="PAV58993.1"/>
    </source>
</evidence>
<dbReference type="AlphaFoldDB" id="A0A2A2JBA7"/>
<keyword evidence="3" id="KW-1185">Reference proteome</keyword>
<dbReference type="Proteomes" id="UP000218231">
    <property type="component" value="Unassembled WGS sequence"/>
</dbReference>
<comment type="caution">
    <text evidence="2">The sequence shown here is derived from an EMBL/GenBank/DDBJ whole genome shotgun (WGS) entry which is preliminary data.</text>
</comment>
<dbReference type="OrthoDB" id="10396636at2759"/>
<feature type="region of interest" description="Disordered" evidence="1">
    <location>
        <begin position="1"/>
        <end position="23"/>
    </location>
</feature>
<accession>A0A2A2JBA7</accession>
<reference evidence="2 3" key="1">
    <citation type="journal article" date="2017" name="Curr. Biol.">
        <title>Genome architecture and evolution of a unichromosomal asexual nematode.</title>
        <authorList>
            <person name="Fradin H."/>
            <person name="Zegar C."/>
            <person name="Gutwein M."/>
            <person name="Lucas J."/>
            <person name="Kovtun M."/>
            <person name="Corcoran D."/>
            <person name="Baugh L.R."/>
            <person name="Kiontke K."/>
            <person name="Gunsalus K."/>
            <person name="Fitch D.H."/>
            <person name="Piano F."/>
        </authorList>
    </citation>
    <scope>NUCLEOTIDE SEQUENCE [LARGE SCALE GENOMIC DNA]</scope>
    <source>
        <strain evidence="2">PF1309</strain>
    </source>
</reference>
<name>A0A2A2JBA7_9BILA</name>
<organism evidence="2 3">
    <name type="scientific">Diploscapter pachys</name>
    <dbReference type="NCBI Taxonomy" id="2018661"/>
    <lineage>
        <taxon>Eukaryota</taxon>
        <taxon>Metazoa</taxon>
        <taxon>Ecdysozoa</taxon>
        <taxon>Nematoda</taxon>
        <taxon>Chromadorea</taxon>
        <taxon>Rhabditida</taxon>
        <taxon>Rhabditina</taxon>
        <taxon>Rhabditomorpha</taxon>
        <taxon>Rhabditoidea</taxon>
        <taxon>Rhabditidae</taxon>
        <taxon>Diploscapter</taxon>
    </lineage>
</organism>
<protein>
    <submittedName>
        <fullName evidence="2">Uncharacterized protein</fullName>
    </submittedName>
</protein>
<evidence type="ECO:0000313" key="3">
    <source>
        <dbReference type="Proteomes" id="UP000218231"/>
    </source>
</evidence>